<feature type="transmembrane region" description="Helical" evidence="2">
    <location>
        <begin position="490"/>
        <end position="510"/>
    </location>
</feature>
<dbReference type="VEuPathDB" id="FungiDB:BO78DRAFT_351895"/>
<evidence type="ECO:0000259" key="4">
    <source>
        <dbReference type="Pfam" id="PF23317"/>
    </source>
</evidence>
<dbReference type="Pfam" id="PF23190">
    <property type="entry name" value="LHD_TRPY1"/>
    <property type="match status" value="1"/>
</dbReference>
<dbReference type="Pfam" id="PF23317">
    <property type="entry name" value="YVC1_C"/>
    <property type="match status" value="1"/>
</dbReference>
<evidence type="ECO:0000256" key="2">
    <source>
        <dbReference type="SAM" id="Phobius"/>
    </source>
</evidence>
<feature type="transmembrane region" description="Helical" evidence="2">
    <location>
        <begin position="522"/>
        <end position="540"/>
    </location>
</feature>
<feature type="transmembrane region" description="Helical" evidence="2">
    <location>
        <begin position="264"/>
        <end position="282"/>
    </location>
</feature>
<evidence type="ECO:0000259" key="3">
    <source>
        <dbReference type="Pfam" id="PF23190"/>
    </source>
</evidence>
<proteinExistence type="predicted"/>
<dbReference type="OrthoDB" id="301415at2759"/>
<evidence type="ECO:0000313" key="5">
    <source>
        <dbReference type="EMBL" id="PYI02224.1"/>
    </source>
</evidence>
<evidence type="ECO:0000256" key="1">
    <source>
        <dbReference type="SAM" id="Coils"/>
    </source>
</evidence>
<dbReference type="AlphaFoldDB" id="A0A319EEJ3"/>
<feature type="transmembrane region" description="Helical" evidence="2">
    <location>
        <begin position="232"/>
        <end position="252"/>
    </location>
</feature>
<dbReference type="PANTHER" id="PTHR35859">
    <property type="entry name" value="NONSELECTIVE CATION CHANNEL PROTEIN"/>
    <property type="match status" value="1"/>
</dbReference>
<dbReference type="STRING" id="1448318.A0A319EEJ3"/>
<keyword evidence="6" id="KW-1185">Reference proteome</keyword>
<dbReference type="InterPro" id="IPR056336">
    <property type="entry name" value="YVC1_C"/>
</dbReference>
<keyword evidence="2" id="KW-0472">Membrane</keyword>
<dbReference type="InterPro" id="IPR056337">
    <property type="entry name" value="LHD_YVC1"/>
</dbReference>
<dbReference type="PANTHER" id="PTHR35859:SF5">
    <property type="entry name" value="ION TRANSPORT DOMAIN-CONTAINING PROTEIN"/>
    <property type="match status" value="1"/>
</dbReference>
<dbReference type="EMBL" id="KZ826398">
    <property type="protein sequence ID" value="PYI02224.1"/>
    <property type="molecule type" value="Genomic_DNA"/>
</dbReference>
<evidence type="ECO:0000313" key="6">
    <source>
        <dbReference type="Proteomes" id="UP000248423"/>
    </source>
</evidence>
<feature type="transmembrane region" description="Helical" evidence="2">
    <location>
        <begin position="435"/>
        <end position="456"/>
    </location>
</feature>
<keyword evidence="2" id="KW-0812">Transmembrane</keyword>
<name>A0A319EEJ3_ASPSB</name>
<reference evidence="5 6" key="1">
    <citation type="submission" date="2018-02" db="EMBL/GenBank/DDBJ databases">
        <title>The genomes of Aspergillus section Nigri reveals drivers in fungal speciation.</title>
        <authorList>
            <consortium name="DOE Joint Genome Institute"/>
            <person name="Vesth T.C."/>
            <person name="Nybo J."/>
            <person name="Theobald S."/>
            <person name="Brandl J."/>
            <person name="Frisvad J.C."/>
            <person name="Nielsen K.F."/>
            <person name="Lyhne E.K."/>
            <person name="Kogle M.E."/>
            <person name="Kuo A."/>
            <person name="Riley R."/>
            <person name="Clum A."/>
            <person name="Nolan M."/>
            <person name="Lipzen A."/>
            <person name="Salamov A."/>
            <person name="Henrissat B."/>
            <person name="Wiebenga A."/>
            <person name="De vries R.P."/>
            <person name="Grigoriev I.V."/>
            <person name="Mortensen U.H."/>
            <person name="Andersen M.R."/>
            <person name="Baker S.E."/>
        </authorList>
    </citation>
    <scope>NUCLEOTIDE SEQUENCE [LARGE SCALE GENOMIC DNA]</scope>
    <source>
        <strain evidence="5 6">CBS 121057</strain>
    </source>
</reference>
<feature type="coiled-coil region" evidence="1">
    <location>
        <begin position="591"/>
        <end position="618"/>
    </location>
</feature>
<keyword evidence="2" id="KW-1133">Transmembrane helix</keyword>
<feature type="domain" description="Calcium channel YVC1-like C-terminal transmembrane" evidence="4">
    <location>
        <begin position="254"/>
        <end position="535"/>
    </location>
</feature>
<sequence>MGHWRDIFNTDRGRARHRLHMEQHRLLPAFTDDQAPSTLPSKEVTKVALRLKYQVEQVVPCELDESDIINPNSRVITKDVVQTARLAGGDDLQACVPFCLLVCLRWFKIQAQEELWDSDLHERRAIACEVIAKQIIETEENQDTLLINVLLKRYSIFIDGEETVPANVIERAVDLHALRVIGSSGYQRCIRYLWNGWFCQQEGNPTNFVPYLERDNTSFAVHFHPDRMRAPLYQNICQIFFSLIYLGLYTQVINTVNPTGDIDVIEGILYVMTLAFICDEVAKLWKVGWHYLDFWNAFNSTLYAILAVSFFLRVAALAHSSSVHDAQRQSLNELSYNFLAFAGPMFWMRMMLYLDSFRFFGAMFVVLRVMMKESLIFFALLFVVLAGFFQTFIGMAQVDDDTPIVRGIIQGMANSVMQSPEFSTFEDFAFPFGIILYYVFNFVVMTILLNILIALYNSAYEDISGNAIDEYLAIFAQKTMQFVRAPDENVFIPPFNLLEIIFLVLPFEWWLPRQYYARLNDVIMGIIYSPILVITAFFEIRDARRIRWNRRRGEEDDDSVQEWEHAAEEVDFDVDDGWRQTVQATTPNVHIDGTTLEIMQLKEQIMSLTETVRVLAEEKAGRSLMMGESSSTIADQE</sequence>
<feature type="transmembrane region" description="Helical" evidence="2">
    <location>
        <begin position="375"/>
        <end position="393"/>
    </location>
</feature>
<protein>
    <submittedName>
        <fullName evidence="5">Uncharacterized protein</fullName>
    </submittedName>
</protein>
<feature type="domain" description="YVC1 N-terminal linker helical" evidence="3">
    <location>
        <begin position="44"/>
        <end position="223"/>
    </location>
</feature>
<organism evidence="5 6">
    <name type="scientific">Aspergillus sclerotiicarbonarius (strain CBS 121057 / IBT 28362)</name>
    <dbReference type="NCBI Taxonomy" id="1448318"/>
    <lineage>
        <taxon>Eukaryota</taxon>
        <taxon>Fungi</taxon>
        <taxon>Dikarya</taxon>
        <taxon>Ascomycota</taxon>
        <taxon>Pezizomycotina</taxon>
        <taxon>Eurotiomycetes</taxon>
        <taxon>Eurotiomycetidae</taxon>
        <taxon>Eurotiales</taxon>
        <taxon>Aspergillaceae</taxon>
        <taxon>Aspergillus</taxon>
        <taxon>Aspergillus subgen. Circumdati</taxon>
    </lineage>
</organism>
<feature type="transmembrane region" description="Helical" evidence="2">
    <location>
        <begin position="294"/>
        <end position="316"/>
    </location>
</feature>
<gene>
    <name evidence="5" type="ORF">BO78DRAFT_351895</name>
</gene>
<dbReference type="Proteomes" id="UP000248423">
    <property type="component" value="Unassembled WGS sequence"/>
</dbReference>
<accession>A0A319EEJ3</accession>
<dbReference type="InterPro" id="IPR052971">
    <property type="entry name" value="TRP_calcium_channel"/>
</dbReference>
<keyword evidence="1" id="KW-0175">Coiled coil</keyword>